<dbReference type="EMBL" id="VSSQ01001692">
    <property type="protein sequence ID" value="MPM10441.1"/>
    <property type="molecule type" value="Genomic_DNA"/>
</dbReference>
<reference evidence="3" key="1">
    <citation type="submission" date="2019-08" db="EMBL/GenBank/DDBJ databases">
        <authorList>
            <person name="Kucharzyk K."/>
            <person name="Murdoch R.W."/>
            <person name="Higgins S."/>
            <person name="Loffler F."/>
        </authorList>
    </citation>
    <scope>NUCLEOTIDE SEQUENCE</scope>
</reference>
<dbReference type="SUPFAM" id="SSF52172">
    <property type="entry name" value="CheY-like"/>
    <property type="match status" value="1"/>
</dbReference>
<accession>A0A644X3H1</accession>
<proteinExistence type="predicted"/>
<comment type="caution">
    <text evidence="3">The sequence shown here is derived from an EMBL/GenBank/DDBJ whole genome shotgun (WGS) entry which is preliminary data.</text>
</comment>
<dbReference type="PROSITE" id="PS50110">
    <property type="entry name" value="RESPONSE_REGULATORY"/>
    <property type="match status" value="1"/>
</dbReference>
<protein>
    <submittedName>
        <fullName evidence="3">Transcriptional regulatory protein BtsR</fullName>
    </submittedName>
</protein>
<dbReference type="Pfam" id="PF00072">
    <property type="entry name" value="Response_reg"/>
    <property type="match status" value="1"/>
</dbReference>
<evidence type="ECO:0000259" key="1">
    <source>
        <dbReference type="PROSITE" id="PS50110"/>
    </source>
</evidence>
<evidence type="ECO:0000313" key="3">
    <source>
        <dbReference type="EMBL" id="MPM10441.1"/>
    </source>
</evidence>
<dbReference type="SMART" id="SM00448">
    <property type="entry name" value="REC"/>
    <property type="match status" value="1"/>
</dbReference>
<dbReference type="SMART" id="SM00850">
    <property type="entry name" value="LytTR"/>
    <property type="match status" value="1"/>
</dbReference>
<dbReference type="InterPro" id="IPR007492">
    <property type="entry name" value="LytTR_DNA-bd_dom"/>
</dbReference>
<organism evidence="3">
    <name type="scientific">bioreactor metagenome</name>
    <dbReference type="NCBI Taxonomy" id="1076179"/>
    <lineage>
        <taxon>unclassified sequences</taxon>
        <taxon>metagenomes</taxon>
        <taxon>ecological metagenomes</taxon>
    </lineage>
</organism>
<dbReference type="PANTHER" id="PTHR37299:SF1">
    <property type="entry name" value="STAGE 0 SPORULATION PROTEIN A HOMOLOG"/>
    <property type="match status" value="1"/>
</dbReference>
<dbReference type="InterPro" id="IPR011006">
    <property type="entry name" value="CheY-like_superfamily"/>
</dbReference>
<dbReference type="PROSITE" id="PS50930">
    <property type="entry name" value="HTH_LYTTR"/>
    <property type="match status" value="1"/>
</dbReference>
<dbReference type="Pfam" id="PF04397">
    <property type="entry name" value="LytTR"/>
    <property type="match status" value="1"/>
</dbReference>
<sequence>MLDIAICDDDPTQLALLATYTNEWVQNSNNPASVHQFLHPDELLRSCEKRRYHIYLLDIVMPMIHGIEVGKTIREHDQQAVIIYATSEPSFALQSFATNPINYLLKPIDKGRLHATLSLAASKLDPSDEHVLTVKTHAGIQVIRPSEILFCEYSKHTVIYTLTDGRTVRSKVIQGTFSRYIERTLHDKRFIRPHVSYVLNMDYVESFTKTRFTLRSGHNVPIVIKQYCTVRDIYMNYLSSKGKT</sequence>
<dbReference type="AlphaFoldDB" id="A0A644X3H1"/>
<feature type="domain" description="HTH LytTR-type" evidence="2">
    <location>
        <begin position="132"/>
        <end position="222"/>
    </location>
</feature>
<name>A0A644X3H1_9ZZZZ</name>
<dbReference type="Gene3D" id="3.40.50.2300">
    <property type="match status" value="1"/>
</dbReference>
<dbReference type="PANTHER" id="PTHR37299">
    <property type="entry name" value="TRANSCRIPTIONAL REGULATOR-RELATED"/>
    <property type="match status" value="1"/>
</dbReference>
<dbReference type="Gene3D" id="2.40.50.1020">
    <property type="entry name" value="LytTr DNA-binding domain"/>
    <property type="match status" value="1"/>
</dbReference>
<dbReference type="InterPro" id="IPR001789">
    <property type="entry name" value="Sig_transdc_resp-reg_receiver"/>
</dbReference>
<dbReference type="InterPro" id="IPR046947">
    <property type="entry name" value="LytR-like"/>
</dbReference>
<gene>
    <name evidence="3" type="primary">btsR_12</name>
    <name evidence="3" type="ORF">SDC9_56773</name>
</gene>
<dbReference type="GO" id="GO:0000156">
    <property type="term" value="F:phosphorelay response regulator activity"/>
    <property type="evidence" value="ECO:0007669"/>
    <property type="project" value="InterPro"/>
</dbReference>
<evidence type="ECO:0000259" key="2">
    <source>
        <dbReference type="PROSITE" id="PS50930"/>
    </source>
</evidence>
<feature type="domain" description="Response regulatory" evidence="1">
    <location>
        <begin position="3"/>
        <end position="121"/>
    </location>
</feature>
<dbReference type="GO" id="GO:0003677">
    <property type="term" value="F:DNA binding"/>
    <property type="evidence" value="ECO:0007669"/>
    <property type="project" value="InterPro"/>
</dbReference>